<evidence type="ECO:0000313" key="3">
    <source>
        <dbReference type="Proteomes" id="UP000547458"/>
    </source>
</evidence>
<evidence type="ECO:0000256" key="1">
    <source>
        <dbReference type="SAM" id="Phobius"/>
    </source>
</evidence>
<reference evidence="2 3" key="1">
    <citation type="submission" date="2020-03" db="EMBL/GenBank/DDBJ databases">
        <title>Sequencing the genomes of 1000 actinobacteria strains.</title>
        <authorList>
            <person name="Klenk H.-P."/>
        </authorList>
    </citation>
    <scope>NUCLEOTIDE SEQUENCE [LARGE SCALE GENOMIC DNA]</scope>
    <source>
        <strain evidence="2 3">DSM 16403</strain>
    </source>
</reference>
<dbReference type="EMBL" id="JAATJL010000001">
    <property type="protein sequence ID" value="NJC24296.1"/>
    <property type="molecule type" value="Genomic_DNA"/>
</dbReference>
<keyword evidence="1" id="KW-1133">Transmembrane helix</keyword>
<gene>
    <name evidence="2" type="ORF">BJ994_003372</name>
</gene>
<keyword evidence="1" id="KW-0812">Transmembrane</keyword>
<dbReference type="RefSeq" id="WP_167995563.1">
    <property type="nucleotide sequence ID" value="NZ_JAATJL010000001.1"/>
</dbReference>
<dbReference type="Proteomes" id="UP000547458">
    <property type="component" value="Unassembled WGS sequence"/>
</dbReference>
<proteinExistence type="predicted"/>
<keyword evidence="3" id="KW-1185">Reference proteome</keyword>
<organism evidence="2 3">
    <name type="scientific">Arthrobacter pigmenti</name>
    <dbReference type="NCBI Taxonomy" id="271432"/>
    <lineage>
        <taxon>Bacteria</taxon>
        <taxon>Bacillati</taxon>
        <taxon>Actinomycetota</taxon>
        <taxon>Actinomycetes</taxon>
        <taxon>Micrococcales</taxon>
        <taxon>Micrococcaceae</taxon>
        <taxon>Arthrobacter</taxon>
    </lineage>
</organism>
<name>A0A846RZA1_9MICC</name>
<accession>A0A846RZA1</accession>
<dbReference type="AlphaFoldDB" id="A0A846RZA1"/>
<protein>
    <submittedName>
        <fullName evidence="2">Uncharacterized protein</fullName>
    </submittedName>
</protein>
<keyword evidence="1" id="KW-0472">Membrane</keyword>
<feature type="transmembrane region" description="Helical" evidence="1">
    <location>
        <begin position="9"/>
        <end position="32"/>
    </location>
</feature>
<evidence type="ECO:0000313" key="2">
    <source>
        <dbReference type="EMBL" id="NJC24296.1"/>
    </source>
</evidence>
<sequence>MGTMTRTGFVLWWIGFFALVLGVISLAVWATTSGPPDWGAVLPALAGVAVGRSLRSRLLRRSANRGRYPCFVRLASAGPFHGKWRFGYAIPAHGQIAFQSPAKAEVTFNIDDVGPSYPAGMADTILKLQRSSEVLPVMAQGVRLEIAALPKYLRVIERGVQRPAVVVP</sequence>
<comment type="caution">
    <text evidence="2">The sequence shown here is derived from an EMBL/GenBank/DDBJ whole genome shotgun (WGS) entry which is preliminary data.</text>
</comment>